<comment type="caution">
    <text evidence="9">The sequence shown here is derived from an EMBL/GenBank/DDBJ whole genome shotgun (WGS) entry which is preliminary data.</text>
</comment>
<evidence type="ECO:0000256" key="5">
    <source>
        <dbReference type="ARBA" id="ARBA00023124"/>
    </source>
</evidence>
<dbReference type="GO" id="GO:0008233">
    <property type="term" value="F:peptidase activity"/>
    <property type="evidence" value="ECO:0007669"/>
    <property type="project" value="UniProtKB-KW"/>
</dbReference>
<organism evidence="9 10">
    <name type="scientific">Catellatospora bangladeshensis</name>
    <dbReference type="NCBI Taxonomy" id="310355"/>
    <lineage>
        <taxon>Bacteria</taxon>
        <taxon>Bacillati</taxon>
        <taxon>Actinomycetota</taxon>
        <taxon>Actinomycetes</taxon>
        <taxon>Micromonosporales</taxon>
        <taxon>Micromonosporaceae</taxon>
        <taxon>Catellatospora</taxon>
    </lineage>
</organism>
<dbReference type="InterPro" id="IPR003738">
    <property type="entry name" value="SRAP"/>
</dbReference>
<keyword evidence="4 8" id="KW-0378">Hydrolase</keyword>
<dbReference type="GO" id="GO:0106300">
    <property type="term" value="P:protein-DNA covalent cross-linking repair"/>
    <property type="evidence" value="ECO:0007669"/>
    <property type="project" value="InterPro"/>
</dbReference>
<evidence type="ECO:0000256" key="6">
    <source>
        <dbReference type="ARBA" id="ARBA00023125"/>
    </source>
</evidence>
<reference evidence="9 10" key="1">
    <citation type="submission" date="2021-01" db="EMBL/GenBank/DDBJ databases">
        <title>Whole genome shotgun sequence of Catellatospora bangladeshensis NBRC 107357.</title>
        <authorList>
            <person name="Komaki H."/>
            <person name="Tamura T."/>
        </authorList>
    </citation>
    <scope>NUCLEOTIDE SEQUENCE [LARGE SCALE GENOMIC DNA]</scope>
    <source>
        <strain evidence="9 10">NBRC 107357</strain>
    </source>
</reference>
<keyword evidence="10" id="KW-1185">Reference proteome</keyword>
<evidence type="ECO:0000256" key="2">
    <source>
        <dbReference type="ARBA" id="ARBA00022670"/>
    </source>
</evidence>
<evidence type="ECO:0000313" key="9">
    <source>
        <dbReference type="EMBL" id="GIF79863.1"/>
    </source>
</evidence>
<dbReference type="GO" id="GO:0016829">
    <property type="term" value="F:lyase activity"/>
    <property type="evidence" value="ECO:0007669"/>
    <property type="project" value="UniProtKB-KW"/>
</dbReference>
<evidence type="ECO:0000313" key="10">
    <source>
        <dbReference type="Proteomes" id="UP000601223"/>
    </source>
</evidence>
<evidence type="ECO:0000256" key="8">
    <source>
        <dbReference type="RuleBase" id="RU364100"/>
    </source>
</evidence>
<gene>
    <name evidence="9" type="ORF">Cba03nite_12120</name>
</gene>
<dbReference type="PANTHER" id="PTHR13604">
    <property type="entry name" value="DC12-RELATED"/>
    <property type="match status" value="1"/>
</dbReference>
<dbReference type="EC" id="3.4.-.-" evidence="8"/>
<name>A0A8J3JJT0_9ACTN</name>
<dbReference type="Pfam" id="PF02586">
    <property type="entry name" value="SRAP"/>
    <property type="match status" value="1"/>
</dbReference>
<dbReference type="EMBL" id="BONF01000008">
    <property type="protein sequence ID" value="GIF79863.1"/>
    <property type="molecule type" value="Genomic_DNA"/>
</dbReference>
<dbReference type="GO" id="GO:0006508">
    <property type="term" value="P:proteolysis"/>
    <property type="evidence" value="ECO:0007669"/>
    <property type="project" value="UniProtKB-KW"/>
</dbReference>
<proteinExistence type="inferred from homology"/>
<evidence type="ECO:0000256" key="3">
    <source>
        <dbReference type="ARBA" id="ARBA00022763"/>
    </source>
</evidence>
<comment type="similarity">
    <text evidence="1 8">Belongs to the SOS response-associated peptidase family.</text>
</comment>
<keyword evidence="7" id="KW-0456">Lyase</keyword>
<evidence type="ECO:0000256" key="7">
    <source>
        <dbReference type="ARBA" id="ARBA00023239"/>
    </source>
</evidence>
<sequence>MVTAMCGRYATTRTAADLSQIFAAADETAESLAPDYNLAPTDPAPIVRVSASGGGRVLSVARWGLVPPWAADARTGLRMINARSETLATSRAFGPSFAGKRCIVPADGWYEWLRTDKGRQAYYMTDPAEGAGLAFAGLWAASKHGLTCTIVTTAALGELARVHDRMPLLLEPARWAEWLHAPADPALLAPPAEAYLSTLEIRPVGAAVGNVYNDGPELTARLADPAAQPGLF</sequence>
<dbReference type="GO" id="GO:0003697">
    <property type="term" value="F:single-stranded DNA binding"/>
    <property type="evidence" value="ECO:0007669"/>
    <property type="project" value="InterPro"/>
</dbReference>
<dbReference type="PANTHER" id="PTHR13604:SF0">
    <property type="entry name" value="ABASIC SITE PROCESSING PROTEIN HMCES"/>
    <property type="match status" value="1"/>
</dbReference>
<dbReference type="InterPro" id="IPR036590">
    <property type="entry name" value="SRAP-like"/>
</dbReference>
<keyword evidence="2 8" id="KW-0645">Protease</keyword>
<evidence type="ECO:0000256" key="4">
    <source>
        <dbReference type="ARBA" id="ARBA00022801"/>
    </source>
</evidence>
<dbReference type="Gene3D" id="3.90.1680.10">
    <property type="entry name" value="SOS response associated peptidase-like"/>
    <property type="match status" value="1"/>
</dbReference>
<accession>A0A8J3JJT0</accession>
<protein>
    <recommendedName>
        <fullName evidence="8">Abasic site processing protein</fullName>
        <ecNumber evidence="8">3.4.-.-</ecNumber>
    </recommendedName>
</protein>
<dbReference type="SUPFAM" id="SSF143081">
    <property type="entry name" value="BB1717-like"/>
    <property type="match status" value="1"/>
</dbReference>
<keyword evidence="5" id="KW-0190">Covalent protein-DNA linkage</keyword>
<evidence type="ECO:0000256" key="1">
    <source>
        <dbReference type="ARBA" id="ARBA00008136"/>
    </source>
</evidence>
<keyword evidence="3" id="KW-0227">DNA damage</keyword>
<keyword evidence="6" id="KW-0238">DNA-binding</keyword>
<dbReference type="AlphaFoldDB" id="A0A8J3JJT0"/>
<dbReference type="Proteomes" id="UP000601223">
    <property type="component" value="Unassembled WGS sequence"/>
</dbReference>